<proteinExistence type="predicted"/>
<protein>
    <submittedName>
        <fullName evidence="1">Uncharacterized protein</fullName>
    </submittedName>
</protein>
<sequence length="116" mass="13174">MINGTFKYPEIRFFGYLPKRIPEPSETRFSDNSVTYGFNDFMTQCRQSPFVRRTASPQNRIRDDPPACVVTEADGATAKSVWKQKNKSSTIKINGTMSKEIFVAFATQKVTMFASD</sequence>
<dbReference type="EMBL" id="CZAP01000037">
    <property type="protein sequence ID" value="CUQ26598.1"/>
    <property type="molecule type" value="Genomic_DNA"/>
</dbReference>
<accession>A0A174V3C1</accession>
<evidence type="ECO:0000313" key="2">
    <source>
        <dbReference type="Proteomes" id="UP000095576"/>
    </source>
</evidence>
<reference evidence="1 2" key="1">
    <citation type="submission" date="2015-09" db="EMBL/GenBank/DDBJ databases">
        <authorList>
            <consortium name="Pathogen Informatics"/>
        </authorList>
    </citation>
    <scope>NUCLEOTIDE SEQUENCE [LARGE SCALE GENOMIC DNA]</scope>
    <source>
        <strain evidence="1 2">2789STDY5834899</strain>
    </source>
</reference>
<gene>
    <name evidence="1" type="ORF">ERS852511_04981</name>
</gene>
<name>A0A174V3C1_BACT4</name>
<dbReference type="Proteomes" id="UP000095576">
    <property type="component" value="Unassembled WGS sequence"/>
</dbReference>
<dbReference type="AlphaFoldDB" id="A0A174V3C1"/>
<organism evidence="1 2">
    <name type="scientific">Bacteroides thetaiotaomicron</name>
    <dbReference type="NCBI Taxonomy" id="818"/>
    <lineage>
        <taxon>Bacteria</taxon>
        <taxon>Pseudomonadati</taxon>
        <taxon>Bacteroidota</taxon>
        <taxon>Bacteroidia</taxon>
        <taxon>Bacteroidales</taxon>
        <taxon>Bacteroidaceae</taxon>
        <taxon>Bacteroides</taxon>
    </lineage>
</organism>
<evidence type="ECO:0000313" key="1">
    <source>
        <dbReference type="EMBL" id="CUQ26598.1"/>
    </source>
</evidence>